<dbReference type="RefSeq" id="WP_309490374.1">
    <property type="nucleotide sequence ID" value="NZ_JAENIG010000008.1"/>
</dbReference>
<keyword evidence="3" id="KW-1185">Reference proteome</keyword>
<sequence length="376" mass="43141">MSDEKSQEAADPAQRLFSLDALRGFEMFWIIGGSGFVLALANLLDVDDFWLRELSVQLTHVQWEGFHFYDLIFPLFIFLAGMAVPYSILAKLDNGVSAWRLQVKILIRSMMLILIGLSFSALSFQPDHIRFYNVLWLIGMSYLIGASITLHVESWQMRLVIFVTVLVFYHLILMYLPYPGKGQQMTQENNLAAWLDRNLISTALYRENYDPEGSIRILPAGMLCLLGALAGEWVRGYGRARLRCGLELIAAGLLCLGLGWLWSQLIPIVKDLWSPSFILCSAGWSFLCFAAFYITMDVARQRWLGWFFIPIGMNAILIYASQWYVPWKNIRDFVFRGLARSQSDTDVQQLILLGGLVLVQWLVLYWLYRKKAFLSV</sequence>
<dbReference type="EMBL" id="JAENIG010000008">
    <property type="protein sequence ID" value="MBK1855762.1"/>
    <property type="molecule type" value="Genomic_DNA"/>
</dbReference>
<feature type="transmembrane region" description="Helical" evidence="1">
    <location>
        <begin position="105"/>
        <end position="125"/>
    </location>
</feature>
<evidence type="ECO:0008006" key="4">
    <source>
        <dbReference type="Google" id="ProtNLM"/>
    </source>
</evidence>
<evidence type="ECO:0000256" key="1">
    <source>
        <dbReference type="SAM" id="Phobius"/>
    </source>
</evidence>
<gene>
    <name evidence="2" type="ORF">JIN83_12385</name>
</gene>
<evidence type="ECO:0000313" key="2">
    <source>
        <dbReference type="EMBL" id="MBK1855762.1"/>
    </source>
</evidence>
<dbReference type="AlphaFoldDB" id="A0AAE2V8L6"/>
<protein>
    <recommendedName>
        <fullName evidence="4">DUF5009 domain-containing protein</fullName>
    </recommendedName>
</protein>
<comment type="caution">
    <text evidence="2">The sequence shown here is derived from an EMBL/GenBank/DDBJ whole genome shotgun (WGS) entry which is preliminary data.</text>
</comment>
<keyword evidence="1" id="KW-0812">Transmembrane</keyword>
<feature type="transmembrane region" description="Helical" evidence="1">
    <location>
        <begin position="215"/>
        <end position="234"/>
    </location>
</feature>
<evidence type="ECO:0000313" key="3">
    <source>
        <dbReference type="Proteomes" id="UP000634206"/>
    </source>
</evidence>
<feature type="transmembrane region" description="Helical" evidence="1">
    <location>
        <begin position="66"/>
        <end position="84"/>
    </location>
</feature>
<name>A0AAE2V8L6_9BACT</name>
<dbReference type="PANTHER" id="PTHR31061:SF24">
    <property type="entry name" value="LD22376P"/>
    <property type="match status" value="1"/>
</dbReference>
<dbReference type="PANTHER" id="PTHR31061">
    <property type="entry name" value="LD22376P"/>
    <property type="match status" value="1"/>
</dbReference>
<keyword evidence="1" id="KW-0472">Membrane</keyword>
<dbReference type="Proteomes" id="UP000634206">
    <property type="component" value="Unassembled WGS sequence"/>
</dbReference>
<feature type="transmembrane region" description="Helical" evidence="1">
    <location>
        <begin position="347"/>
        <end position="368"/>
    </location>
</feature>
<organism evidence="2 3">
    <name type="scientific">Oceaniferula flava</name>
    <dbReference type="NCBI Taxonomy" id="2800421"/>
    <lineage>
        <taxon>Bacteria</taxon>
        <taxon>Pseudomonadati</taxon>
        <taxon>Verrucomicrobiota</taxon>
        <taxon>Verrucomicrobiia</taxon>
        <taxon>Verrucomicrobiales</taxon>
        <taxon>Verrucomicrobiaceae</taxon>
        <taxon>Oceaniferula</taxon>
    </lineage>
</organism>
<feature type="transmembrane region" description="Helical" evidence="1">
    <location>
        <begin position="27"/>
        <end position="46"/>
    </location>
</feature>
<reference evidence="2" key="1">
    <citation type="submission" date="2021-01" db="EMBL/GenBank/DDBJ databases">
        <title>Modified the classification status of verrucomicrobia.</title>
        <authorList>
            <person name="Feng X."/>
        </authorList>
    </citation>
    <scope>NUCLEOTIDE SEQUENCE</scope>
    <source>
        <strain evidence="2">5K15</strain>
    </source>
</reference>
<proteinExistence type="predicted"/>
<feature type="transmembrane region" description="Helical" evidence="1">
    <location>
        <begin position="272"/>
        <end position="294"/>
    </location>
</feature>
<keyword evidence="1" id="KW-1133">Transmembrane helix</keyword>
<feature type="transmembrane region" description="Helical" evidence="1">
    <location>
        <begin position="246"/>
        <end position="266"/>
    </location>
</feature>
<accession>A0AAE2V8L6</accession>
<feature type="transmembrane region" description="Helical" evidence="1">
    <location>
        <begin position="131"/>
        <end position="152"/>
    </location>
</feature>
<feature type="transmembrane region" description="Helical" evidence="1">
    <location>
        <begin position="306"/>
        <end position="327"/>
    </location>
</feature>
<feature type="transmembrane region" description="Helical" evidence="1">
    <location>
        <begin position="159"/>
        <end position="178"/>
    </location>
</feature>